<dbReference type="AlphaFoldDB" id="A0AAV1NRZ2"/>
<feature type="region of interest" description="Disordered" evidence="1">
    <location>
        <begin position="1"/>
        <end position="46"/>
    </location>
</feature>
<evidence type="ECO:0000313" key="2">
    <source>
        <dbReference type="EMBL" id="CAK6962033.1"/>
    </source>
</evidence>
<protein>
    <submittedName>
        <fullName evidence="2">Uncharacterized protein</fullName>
    </submittedName>
</protein>
<feature type="compositionally biased region" description="Basic and acidic residues" evidence="1">
    <location>
        <begin position="32"/>
        <end position="46"/>
    </location>
</feature>
<reference evidence="2 3" key="1">
    <citation type="submission" date="2024-01" db="EMBL/GenBank/DDBJ databases">
        <authorList>
            <person name="Alioto T."/>
            <person name="Alioto T."/>
            <person name="Gomez Garrido J."/>
        </authorList>
    </citation>
    <scope>NUCLEOTIDE SEQUENCE [LARGE SCALE GENOMIC DNA]</scope>
</reference>
<evidence type="ECO:0000256" key="1">
    <source>
        <dbReference type="SAM" id="MobiDB-lite"/>
    </source>
</evidence>
<feature type="compositionally biased region" description="Basic and acidic residues" evidence="1">
    <location>
        <begin position="1"/>
        <end position="21"/>
    </location>
</feature>
<gene>
    <name evidence="2" type="ORF">FSCOSCO3_A002938</name>
</gene>
<sequence length="84" mass="10100">MKETEKRRRRREKDNMTKPQERACGVNQRQMKKGESGSRRKGDERRKTCLTFSVRRLKACEMNTFLLFKHLEEEEKNGNIRGKI</sequence>
<comment type="caution">
    <text evidence="2">The sequence shown here is derived from an EMBL/GenBank/DDBJ whole genome shotgun (WGS) entry which is preliminary data.</text>
</comment>
<organism evidence="2 3">
    <name type="scientific">Scomber scombrus</name>
    <name type="common">Atlantic mackerel</name>
    <name type="synonym">Scomber vernalis</name>
    <dbReference type="NCBI Taxonomy" id="13677"/>
    <lineage>
        <taxon>Eukaryota</taxon>
        <taxon>Metazoa</taxon>
        <taxon>Chordata</taxon>
        <taxon>Craniata</taxon>
        <taxon>Vertebrata</taxon>
        <taxon>Euteleostomi</taxon>
        <taxon>Actinopterygii</taxon>
        <taxon>Neopterygii</taxon>
        <taxon>Teleostei</taxon>
        <taxon>Neoteleostei</taxon>
        <taxon>Acanthomorphata</taxon>
        <taxon>Pelagiaria</taxon>
        <taxon>Scombriformes</taxon>
        <taxon>Scombridae</taxon>
        <taxon>Scomber</taxon>
    </lineage>
</organism>
<proteinExistence type="predicted"/>
<accession>A0AAV1NRZ2</accession>
<evidence type="ECO:0000313" key="3">
    <source>
        <dbReference type="Proteomes" id="UP001314229"/>
    </source>
</evidence>
<dbReference type="EMBL" id="CAWUFR010000055">
    <property type="protein sequence ID" value="CAK6962033.1"/>
    <property type="molecule type" value="Genomic_DNA"/>
</dbReference>
<dbReference type="Proteomes" id="UP001314229">
    <property type="component" value="Unassembled WGS sequence"/>
</dbReference>
<keyword evidence="3" id="KW-1185">Reference proteome</keyword>
<name>A0AAV1NRZ2_SCOSC</name>